<proteinExistence type="predicted"/>
<accession>A0A8S5RZG4</accession>
<sequence>MANFIFLKNDSYNSPVVAKLAVIEIEGDYDWWHIKTRPIKATKQNIELLKLYARENTTDYMCCEYDCTGSTKRTYKVKVKKGKCWLIEYGSVDC</sequence>
<evidence type="ECO:0000313" key="1">
    <source>
        <dbReference type="EMBL" id="DAF44064.1"/>
    </source>
</evidence>
<name>A0A8S5RZG4_9CAUD</name>
<reference evidence="1" key="1">
    <citation type="journal article" date="2021" name="Proc. Natl. Acad. Sci. U.S.A.">
        <title>A Catalog of Tens of Thousands of Viruses from Human Metagenomes Reveals Hidden Associations with Chronic Diseases.</title>
        <authorList>
            <person name="Tisza M.J."/>
            <person name="Buck C.B."/>
        </authorList>
    </citation>
    <scope>NUCLEOTIDE SEQUENCE</scope>
    <source>
        <strain evidence="1">CtNQV2</strain>
    </source>
</reference>
<organism evidence="1">
    <name type="scientific">Myoviridae sp. ctNQV2</name>
    <dbReference type="NCBI Taxonomy" id="2827683"/>
    <lineage>
        <taxon>Viruses</taxon>
        <taxon>Duplodnaviria</taxon>
        <taxon>Heunggongvirae</taxon>
        <taxon>Uroviricota</taxon>
        <taxon>Caudoviricetes</taxon>
    </lineage>
</organism>
<protein>
    <submittedName>
        <fullName evidence="1">Uncharacterized protein</fullName>
    </submittedName>
</protein>
<dbReference type="EMBL" id="BK032510">
    <property type="protein sequence ID" value="DAF44064.1"/>
    <property type="molecule type" value="Genomic_DNA"/>
</dbReference>